<dbReference type="Proteomes" id="UP000594263">
    <property type="component" value="Unplaced"/>
</dbReference>
<dbReference type="SUPFAM" id="SSF46934">
    <property type="entry name" value="UBA-like"/>
    <property type="match status" value="1"/>
</dbReference>
<organism evidence="3 4">
    <name type="scientific">Kalanchoe fedtschenkoi</name>
    <name type="common">Lavender scallops</name>
    <name type="synonym">South American air plant</name>
    <dbReference type="NCBI Taxonomy" id="63787"/>
    <lineage>
        <taxon>Eukaryota</taxon>
        <taxon>Viridiplantae</taxon>
        <taxon>Streptophyta</taxon>
        <taxon>Embryophyta</taxon>
        <taxon>Tracheophyta</taxon>
        <taxon>Spermatophyta</taxon>
        <taxon>Magnoliopsida</taxon>
        <taxon>eudicotyledons</taxon>
        <taxon>Gunneridae</taxon>
        <taxon>Pentapetalae</taxon>
        <taxon>Saxifragales</taxon>
        <taxon>Crassulaceae</taxon>
        <taxon>Kalanchoe</taxon>
    </lineage>
</organism>
<dbReference type="PANTHER" id="PTHR46445">
    <property type="entry name" value="RNA POLYMERASE II DEGRADATION FACTOR-LIKE PROTEIN (DUF1296)"/>
    <property type="match status" value="1"/>
</dbReference>
<feature type="compositionally biased region" description="Acidic residues" evidence="1">
    <location>
        <begin position="382"/>
        <end position="391"/>
    </location>
</feature>
<name>A0A7N0ZY14_KALFE</name>
<dbReference type="OMA" id="QQPFAGN"/>
<feature type="compositionally biased region" description="Polar residues" evidence="1">
    <location>
        <begin position="109"/>
        <end position="119"/>
    </location>
</feature>
<dbReference type="Pfam" id="PF06972">
    <property type="entry name" value="GIP1_N"/>
    <property type="match status" value="1"/>
</dbReference>
<feature type="region of interest" description="Disordered" evidence="1">
    <location>
        <begin position="172"/>
        <end position="194"/>
    </location>
</feature>
<dbReference type="InterPro" id="IPR009060">
    <property type="entry name" value="UBA-like_sf"/>
</dbReference>
<feature type="compositionally biased region" description="Gly residues" evidence="1">
    <location>
        <begin position="1"/>
        <end position="20"/>
    </location>
</feature>
<feature type="domain" description="GBF-interacting protein 1 N-terminal" evidence="2">
    <location>
        <begin position="22"/>
        <end position="80"/>
    </location>
</feature>
<feature type="compositionally biased region" description="Basic and acidic residues" evidence="1">
    <location>
        <begin position="67"/>
        <end position="89"/>
    </location>
</feature>
<reference evidence="3" key="1">
    <citation type="submission" date="2021-01" db="UniProtKB">
        <authorList>
            <consortium name="EnsemblPlants"/>
        </authorList>
    </citation>
    <scope>IDENTIFICATION</scope>
</reference>
<protein>
    <recommendedName>
        <fullName evidence="2">GBF-interacting protein 1 N-terminal domain-containing protein</fullName>
    </recommendedName>
</protein>
<proteinExistence type="predicted"/>
<dbReference type="InterPro" id="IPR009719">
    <property type="entry name" value="GIP1_N"/>
</dbReference>
<keyword evidence="4" id="KW-1185">Reference proteome</keyword>
<feature type="region of interest" description="Disordered" evidence="1">
    <location>
        <begin position="724"/>
        <end position="802"/>
    </location>
</feature>
<feature type="region of interest" description="Disordered" evidence="1">
    <location>
        <begin position="63"/>
        <end position="158"/>
    </location>
</feature>
<feature type="compositionally biased region" description="Low complexity" evidence="1">
    <location>
        <begin position="731"/>
        <end position="749"/>
    </location>
</feature>
<feature type="region of interest" description="Disordered" evidence="1">
    <location>
        <begin position="1"/>
        <end position="22"/>
    </location>
</feature>
<dbReference type="AlphaFoldDB" id="A0A7N0ZY14"/>
<feature type="compositionally biased region" description="Low complexity" evidence="1">
    <location>
        <begin position="785"/>
        <end position="802"/>
    </location>
</feature>
<feature type="compositionally biased region" description="Polar residues" evidence="1">
    <location>
        <begin position="762"/>
        <end position="778"/>
    </location>
</feature>
<feature type="compositionally biased region" description="Basic and acidic residues" evidence="1">
    <location>
        <begin position="120"/>
        <end position="131"/>
    </location>
</feature>
<feature type="region of interest" description="Disordered" evidence="1">
    <location>
        <begin position="208"/>
        <end position="265"/>
    </location>
</feature>
<accession>A0A7N0ZY14</accession>
<sequence length="802" mass="85446">MSSGGGNGKGAGAGAGGGLGSIPAASRKVVQSLKEIVNCPEAEIYATLRECNMDPNEAVNRLLTQDPFHEVKSKREKKKENKDTTDYRLRGAGNASNRGGRGAMDRRTGSTPYSYSESANIHERPAHRKENGTYSHAAPYSSPSLAPNTDANRHVSSFSDNVPIESKLTTASRGDGLSSAFQPTSGVQSAWGGGTAGQVSMADIVKKGRPQNKAPGPANSAQYGNQNHVASAPPPVLPHHALHPSHDRGLSGSEPESGLNQHKDEWPAIEHPPASNFPFVHAIENPETANLHFTGANHNVKSDDAPLPTDAEEDSMAANMQQLNLENEEQIHPLKEEPRSVVIPDHLQVQSSECLNLSFGSFGPGIAPSLSVAGTSGSLNNEVEEQSETEDASPAVHPDFRNAEYYGEEQVRSATPEDLLNRSGITAETHTSVSPAQPEVLKQDISSEAEGAQYPFHNSLPGYNFDNSHQQQLNTAYAQTQASSQTQNPAPFSNVMAYANLSPGSLLASSVQQPVRESDLTYSQFHANQSMAAKYGNPGAVGGSSVSGAEALEASNISSSQQMLPSANVAVTGPGLPQHLAMHPYSQPALPLGPFTNMISYPFLPQSYTYMPSAFQQAFGGNSSYHQSLAAVLPQYKNNLSVSSLPQSAAVASGYGAFGGSSTNVPGNFSLNQNAAPGGSTMGYDELLSSQYKDHLLSLQQAQLQNDNSAMYAHGNGSRTISGVPANTYYNFQGQNQQPGGFRQNQQQPSQHFGSPGYPNFYHSQSGMSMEHQQQNPRDGSIGGSQVQPSKQSQQQMWQNSY</sequence>
<evidence type="ECO:0000313" key="3">
    <source>
        <dbReference type="EnsemblPlants" id="Kaladp0053s0070.1.v1.1"/>
    </source>
</evidence>
<dbReference type="EnsemblPlants" id="Kaladp0053s0070.1.v1.1">
    <property type="protein sequence ID" value="Kaladp0053s0070.1.v1.1"/>
    <property type="gene ID" value="Kaladp0053s0070.v1.1"/>
</dbReference>
<feature type="compositionally biased region" description="Polar residues" evidence="1">
    <location>
        <begin position="141"/>
        <end position="158"/>
    </location>
</feature>
<dbReference type="Gramene" id="Kaladp0053s0070.1.v1.1">
    <property type="protein sequence ID" value="Kaladp0053s0070.1.v1.1"/>
    <property type="gene ID" value="Kaladp0053s0070.v1.1"/>
</dbReference>
<evidence type="ECO:0000313" key="4">
    <source>
        <dbReference type="Proteomes" id="UP000594263"/>
    </source>
</evidence>
<feature type="compositionally biased region" description="Polar residues" evidence="1">
    <location>
        <begin position="179"/>
        <end position="188"/>
    </location>
</feature>
<feature type="region of interest" description="Disordered" evidence="1">
    <location>
        <begin position="376"/>
        <end position="399"/>
    </location>
</feature>
<evidence type="ECO:0000259" key="2">
    <source>
        <dbReference type="Pfam" id="PF06972"/>
    </source>
</evidence>
<evidence type="ECO:0000256" key="1">
    <source>
        <dbReference type="SAM" id="MobiDB-lite"/>
    </source>
</evidence>
<dbReference type="PANTHER" id="PTHR46445:SF3">
    <property type="entry name" value="RNA POLYMERASE II DEGRADATION FACTOR-LIKE PROTEIN (DUF1296)-RELATED"/>
    <property type="match status" value="1"/>
</dbReference>